<comment type="caution">
    <text evidence="1">The sequence shown here is derived from an EMBL/GenBank/DDBJ whole genome shotgun (WGS) entry which is preliminary data.</text>
</comment>
<dbReference type="InterPro" id="IPR009351">
    <property type="entry name" value="AlkZ-like"/>
</dbReference>
<dbReference type="Pfam" id="PF06224">
    <property type="entry name" value="AlkZ-like"/>
    <property type="match status" value="1"/>
</dbReference>
<dbReference type="Proteomes" id="UP001205609">
    <property type="component" value="Unassembled WGS sequence"/>
</dbReference>
<evidence type="ECO:0000313" key="2">
    <source>
        <dbReference type="Proteomes" id="UP001205609"/>
    </source>
</evidence>
<sequence length="372" mass="44652">MQISNKQIKNFSIFKQRLNENNYFTDIYHALDSVGIVQLDSINVFLRAQDLYFINRIKSYEQEDLLKYYEKFKISENYSRALTINNIQDDNKYLWTQTRFYEKYKGSYNTEDFVLMEKILESISENTLLPFKELTNIYKYNKSKGWKTGKIQDLTSFLFRTGQIGILRDKNFQRYLYKKETIDNPYSYKESLKYYVLRSLEGLGVLTAKEIAFEWKVKINDVQGVLSELEKSNEVCALFNEGEKHYILNKDIEYFNNQSNEIVSKNVFLSPFDNLIYNRTRLKKLFSFDYRLEAYIPKKKRKNGYYALPILIENNLIGTIDLNYNREEKELIVLSLNILQAYRNRKIERQVFSLLEYYAEKLYAKKITRLNY</sequence>
<protein>
    <submittedName>
        <fullName evidence="1">Winged helix DNA-binding domain-containing protein</fullName>
    </submittedName>
</protein>
<gene>
    <name evidence="1" type="ORF">NXS11_02225</name>
</gene>
<dbReference type="EMBL" id="JANUXY010000002">
    <property type="protein sequence ID" value="MCS4485706.1"/>
    <property type="molecule type" value="Genomic_DNA"/>
</dbReference>
<reference evidence="1 2" key="1">
    <citation type="journal article" date="2023" name="Int. J. Syst. Evol. Microbiol.">
        <title>Streptococcus sciuri sp. nov., Staphylococcus marylandisciuri sp. nov. and Staphylococcus americanisciuri sp. nov., isolated from faeces of eastern grey squirrel (Sciurus carolinensis).</title>
        <authorList>
            <person name="Volokhov D.V."/>
            <person name="Zagorodnyaya T.A."/>
            <person name="Furtak V.A."/>
            <person name="Nattanmai G."/>
            <person name="Randall L."/>
            <person name="Jose S."/>
            <person name="Gao Y."/>
            <person name="Eisenberg T."/>
            <person name="Delmonte P."/>
            <person name="Blom J."/>
            <person name="Mitchell K.K."/>
        </authorList>
    </citation>
    <scope>NUCLEOTIDE SEQUENCE [LARGE SCALE GENOMIC DNA]</scope>
    <source>
        <strain evidence="1 2">GRT3</strain>
    </source>
</reference>
<dbReference type="PANTHER" id="PTHR30528:SF0">
    <property type="entry name" value="CYTOPLASMIC PROTEIN"/>
    <property type="match status" value="1"/>
</dbReference>
<keyword evidence="1" id="KW-0238">DNA-binding</keyword>
<dbReference type="GO" id="GO:0003677">
    <property type="term" value="F:DNA binding"/>
    <property type="evidence" value="ECO:0007669"/>
    <property type="project" value="UniProtKB-KW"/>
</dbReference>
<dbReference type="RefSeq" id="WP_259198309.1">
    <property type="nucleotide sequence ID" value="NZ_JANUXY010000002.1"/>
</dbReference>
<evidence type="ECO:0000313" key="1">
    <source>
        <dbReference type="EMBL" id="MCS4485706.1"/>
    </source>
</evidence>
<proteinExistence type="predicted"/>
<organism evidence="1 2">
    <name type="scientific">Staphylococcus americanisciuri</name>
    <dbReference type="NCBI Taxonomy" id="2973940"/>
    <lineage>
        <taxon>Bacteria</taxon>
        <taxon>Bacillati</taxon>
        <taxon>Bacillota</taxon>
        <taxon>Bacilli</taxon>
        <taxon>Bacillales</taxon>
        <taxon>Staphylococcaceae</taxon>
        <taxon>Staphylococcus</taxon>
    </lineage>
</organism>
<keyword evidence="2" id="KW-1185">Reference proteome</keyword>
<dbReference type="PANTHER" id="PTHR30528">
    <property type="entry name" value="CYTOPLASMIC PROTEIN"/>
    <property type="match status" value="1"/>
</dbReference>
<accession>A0ABT2EZS7</accession>
<name>A0ABT2EZS7_9STAP</name>